<dbReference type="PANTHER" id="PTHR42976:SF1">
    <property type="entry name" value="GH18 DOMAIN-CONTAINING PROTEIN-RELATED"/>
    <property type="match status" value="1"/>
</dbReference>
<evidence type="ECO:0000313" key="4">
    <source>
        <dbReference type="Proteomes" id="UP000019265"/>
    </source>
</evidence>
<feature type="region of interest" description="Disordered" evidence="1">
    <location>
        <begin position="46"/>
        <end position="86"/>
    </location>
</feature>
<dbReference type="eggNOG" id="COG3469">
    <property type="taxonomic scope" value="Bacteria"/>
</dbReference>
<evidence type="ECO:0000256" key="1">
    <source>
        <dbReference type="SAM" id="MobiDB-lite"/>
    </source>
</evidence>
<dbReference type="HOGENOM" id="CLU_308332_0_0_14"/>
<dbReference type="RefSeq" id="WP_025250727.1">
    <property type="nucleotide sequence ID" value="NZ_CP006934.1"/>
</dbReference>
<dbReference type="InterPro" id="IPR054816">
    <property type="entry name" value="Lipoprotein_mollicutes-type_CS"/>
</dbReference>
<dbReference type="PATRIC" id="fig|1276257.3.peg.181"/>
<dbReference type="KEGG" id="ssab:SSABA_v1c01770"/>
<proteinExistence type="predicted"/>
<dbReference type="EMBL" id="CP006934">
    <property type="protein sequence ID" value="AHI53589.1"/>
    <property type="molecule type" value="Genomic_DNA"/>
</dbReference>
<feature type="chain" id="PRO_5004875784" description="Bifunctional chitinase/lysozyme" evidence="2">
    <location>
        <begin position="20"/>
        <end position="981"/>
    </location>
</feature>
<dbReference type="Proteomes" id="UP000019265">
    <property type="component" value="Chromosome"/>
</dbReference>
<dbReference type="SUPFAM" id="SSF51445">
    <property type="entry name" value="(Trans)glycosidases"/>
    <property type="match status" value="1"/>
</dbReference>
<dbReference type="OrthoDB" id="99456at2"/>
<reference evidence="3 4" key="1">
    <citation type="journal article" date="2014" name="Genome Biol. Evol.">
        <title>Molecular evolution of the substrate utilization strategies and putative virulence factors in mosquito-associated Spiroplasma species.</title>
        <authorList>
            <person name="Chang T.H."/>
            <person name="Lo W.S."/>
            <person name="Ku C."/>
            <person name="Chen L.L."/>
            <person name="Kuo C.H."/>
        </authorList>
    </citation>
    <scope>NUCLEOTIDE SEQUENCE [LARGE SCALE GENOMIC DNA]</scope>
    <source>
        <strain evidence="3">Ar-1343</strain>
    </source>
</reference>
<feature type="signal peptide" evidence="2">
    <location>
        <begin position="1"/>
        <end position="19"/>
    </location>
</feature>
<accession>W6AIQ7</accession>
<organism evidence="3 4">
    <name type="scientific">Spiroplasma sabaudiense Ar-1343</name>
    <dbReference type="NCBI Taxonomy" id="1276257"/>
    <lineage>
        <taxon>Bacteria</taxon>
        <taxon>Bacillati</taxon>
        <taxon>Mycoplasmatota</taxon>
        <taxon>Mollicutes</taxon>
        <taxon>Entomoplasmatales</taxon>
        <taxon>Spiroplasmataceae</taxon>
        <taxon>Spiroplasma</taxon>
    </lineage>
</organism>
<dbReference type="PROSITE" id="PS51257">
    <property type="entry name" value="PROKAR_LIPOPROTEIN"/>
    <property type="match status" value="1"/>
</dbReference>
<feature type="region of interest" description="Disordered" evidence="1">
    <location>
        <begin position="542"/>
        <end position="579"/>
    </location>
</feature>
<dbReference type="NCBIfam" id="NF038029">
    <property type="entry name" value="LP_plasma"/>
    <property type="match status" value="1"/>
</dbReference>
<sequence length="981" mass="108207">MKKLLIVLSSLVITAPTAATVVSCNWSTGNKIVPEGKIEIGSEWTGKNEIDSKNGSKRSKTNKTSEVLTTNQGAKKGSSARSASSTLLKSTIGNENLIGNNLNKSNNPVFKPYADIGIVEDSVEYALKWHSKSGASYEEAKKILEAEGQDVVNYNNLAQISNDKSLIDSANGDGIVLGFMQNASDKGELSPMWDAAPKDFNNNQSEKWFQERFDGWKKEGLNTKNMTISFGPFANSLWHTAYQNNLTEEEFADQLTLISEAYGTRSFDFYFAAPYLTTQGSYKESQKLLAGALKILLERAEAAGETTNQWDFRLSLVSSTKDGVATSPAFLQSGLEQHVGDEFSPLYVFTKYLGMNFKLNLVTGYLTTDSQDPNGDWEVEQMKSAIETTQKNWLKTHEILNGNSNGLTSADVYKRMIVTPWNGRRAENATYNFTPKDAAELRKFAIEKGVGELSMFYITRDHPSYFDSNNLPGNGLADLNKIDQNIRSGAGYEEFAYAKALNGKLADASSLKEAASKTEVAKLKGYLDVDKINGNTKLQGLESDGGWDGAGVGGETTLPGGGGDTGPTAPVDPGVVPNNKSLYRDRLDANPVRAKNNNWITQKTKNSSAYFSPYLDAGLWEGNNIDEIYNGSNGQSGVKGFDHLTLAFAQQVNKHNDSLEISFAGLEKNNEGYTYWEQNQLKAKVLDPIVKKGHFKNIKVAYGGATTGGMTEKNPWNVAYKLANGDFNKATEILTKGLTDFQKEIADLVGQPMTRAIDFDIEGHAQENINELRVLAKTLAKMKKLDKRWDFSLTLPVLPTGLTPVGYKVLDIFVEEYNKAGLSWTDIPVTNLMLMDYGNPMYLQAIAQGKTNFDLAKDALLSTKNNIATSIFNNYGETISIDKVYKLLAATPMIGVNDTVEGVFTLEDAKELYNWANNVGLAYVSMWSMNDDRGRQNNINAVNKSLVTHGLAYLEQYDFARAFSGDWIDRVIKPRDKWSNN</sequence>
<evidence type="ECO:0000256" key="2">
    <source>
        <dbReference type="SAM" id="SignalP"/>
    </source>
</evidence>
<feature type="compositionally biased region" description="Gly residues" evidence="1">
    <location>
        <begin position="546"/>
        <end position="565"/>
    </location>
</feature>
<dbReference type="Gene3D" id="3.20.20.80">
    <property type="entry name" value="Glycosidases"/>
    <property type="match status" value="2"/>
</dbReference>
<dbReference type="AlphaFoldDB" id="W6AIQ7"/>
<gene>
    <name evidence="3" type="ORF">SSABA_v1c01770</name>
</gene>
<dbReference type="STRING" id="1276257.SSABA_v1c01770"/>
<dbReference type="InterPro" id="IPR017853">
    <property type="entry name" value="GH"/>
</dbReference>
<dbReference type="PANTHER" id="PTHR42976">
    <property type="entry name" value="BIFUNCTIONAL CHITINASE/LYSOZYME-RELATED"/>
    <property type="match status" value="1"/>
</dbReference>
<name>W6AIQ7_9MOLU</name>
<evidence type="ECO:0000313" key="3">
    <source>
        <dbReference type="EMBL" id="AHI53589.1"/>
    </source>
</evidence>
<keyword evidence="4" id="KW-1185">Reference proteome</keyword>
<protein>
    <recommendedName>
        <fullName evidence="5">Bifunctional chitinase/lysozyme</fullName>
    </recommendedName>
</protein>
<evidence type="ECO:0008006" key="5">
    <source>
        <dbReference type="Google" id="ProtNLM"/>
    </source>
</evidence>
<feature type="compositionally biased region" description="Polar residues" evidence="1">
    <location>
        <begin position="62"/>
        <end position="72"/>
    </location>
</feature>
<keyword evidence="2" id="KW-0732">Signal</keyword>
<dbReference type="InterPro" id="IPR052750">
    <property type="entry name" value="GH18_Chitinase"/>
</dbReference>
<feature type="compositionally biased region" description="Low complexity" evidence="1">
    <location>
        <begin position="73"/>
        <end position="86"/>
    </location>
</feature>
<dbReference type="NCBIfam" id="NF045726">
    <property type="entry name" value="XXplasma_LP"/>
    <property type="match status" value="1"/>
</dbReference>